<dbReference type="PROSITE" id="PS00794">
    <property type="entry name" value="HPPK"/>
    <property type="match status" value="1"/>
</dbReference>
<evidence type="ECO:0000256" key="7">
    <source>
        <dbReference type="ARBA" id="ARBA00022840"/>
    </source>
</evidence>
<evidence type="ECO:0000256" key="8">
    <source>
        <dbReference type="ARBA" id="ARBA00022909"/>
    </source>
</evidence>
<evidence type="ECO:0000256" key="3">
    <source>
        <dbReference type="ARBA" id="ARBA00013253"/>
    </source>
</evidence>
<keyword evidence="7" id="KW-0067">ATP-binding</keyword>
<keyword evidence="4" id="KW-0808">Transferase</keyword>
<evidence type="ECO:0000256" key="4">
    <source>
        <dbReference type="ARBA" id="ARBA00022679"/>
    </source>
</evidence>
<keyword evidence="11" id="KW-1185">Reference proteome</keyword>
<accession>A0ABN1GDJ4</accession>
<evidence type="ECO:0000256" key="2">
    <source>
        <dbReference type="ARBA" id="ARBA00005051"/>
    </source>
</evidence>
<sequence length="170" mass="19788">MKQAFLGLGTNIEPRQQHLREALHRLHSHEELVIVKQSSIYKTAPVGYTNQADFLNMVIEINTILSPEKLLDVCQSIEHQLGRKRDIRFGPRTIDLDILLYNQENKKSERLIIPHPRMQERAFVLIPLNEIAADMPLSDRHRTVSELVAELPDSDIKDVRRWTHNDLENE</sequence>
<dbReference type="InterPro" id="IPR000550">
    <property type="entry name" value="Hppk"/>
</dbReference>
<evidence type="ECO:0000256" key="1">
    <source>
        <dbReference type="ARBA" id="ARBA00000198"/>
    </source>
</evidence>
<keyword evidence="5" id="KW-0547">Nucleotide-binding</keyword>
<dbReference type="InterPro" id="IPR035907">
    <property type="entry name" value="Hppk_sf"/>
</dbReference>
<comment type="pathway">
    <text evidence="2">Cofactor biosynthesis; tetrahydrofolate biosynthesis; 2-amino-4-hydroxy-6-hydroxymethyl-7,8-dihydropteridine diphosphate from 7,8-dihydroneopterin triphosphate: step 4/4.</text>
</comment>
<evidence type="ECO:0000313" key="11">
    <source>
        <dbReference type="Proteomes" id="UP001500866"/>
    </source>
</evidence>
<dbReference type="Pfam" id="PF01288">
    <property type="entry name" value="HPPK"/>
    <property type="match status" value="1"/>
</dbReference>
<evidence type="ECO:0000313" key="10">
    <source>
        <dbReference type="EMBL" id="GAA0609230.1"/>
    </source>
</evidence>
<protein>
    <recommendedName>
        <fullName evidence="3">2-amino-4-hydroxy-6-hydroxymethyldihydropteridine diphosphokinase</fullName>
        <ecNumber evidence="3">2.7.6.3</ecNumber>
    </recommendedName>
</protein>
<dbReference type="CDD" id="cd00483">
    <property type="entry name" value="HPPK"/>
    <property type="match status" value="1"/>
</dbReference>
<keyword evidence="8" id="KW-0289">Folate biosynthesis</keyword>
<dbReference type="PANTHER" id="PTHR43071">
    <property type="entry name" value="2-AMINO-4-HYDROXY-6-HYDROXYMETHYLDIHYDROPTERIDINE PYROPHOSPHOKINASE"/>
    <property type="match status" value="1"/>
</dbReference>
<reference evidence="10 11" key="1">
    <citation type="journal article" date="2019" name="Int. J. Syst. Evol. Microbiol.">
        <title>The Global Catalogue of Microorganisms (GCM) 10K type strain sequencing project: providing services to taxonomists for standard genome sequencing and annotation.</title>
        <authorList>
            <consortium name="The Broad Institute Genomics Platform"/>
            <consortium name="The Broad Institute Genome Sequencing Center for Infectious Disease"/>
            <person name="Wu L."/>
            <person name="Ma J."/>
        </authorList>
    </citation>
    <scope>NUCLEOTIDE SEQUENCE [LARGE SCALE GENOMIC DNA]</scope>
    <source>
        <strain evidence="10 11">JCM 15395</strain>
    </source>
</reference>
<dbReference type="PANTHER" id="PTHR43071:SF1">
    <property type="entry name" value="2-AMINO-4-HYDROXY-6-HYDROXYMETHYLDIHYDROPTERIDINE PYROPHOSPHOKINASE"/>
    <property type="match status" value="1"/>
</dbReference>
<evidence type="ECO:0000256" key="5">
    <source>
        <dbReference type="ARBA" id="ARBA00022741"/>
    </source>
</evidence>
<dbReference type="RefSeq" id="WP_343814471.1">
    <property type="nucleotide sequence ID" value="NZ_BAAADS010000018.1"/>
</dbReference>
<proteinExistence type="predicted"/>
<dbReference type="Gene3D" id="3.30.70.560">
    <property type="entry name" value="7,8-Dihydro-6-hydroxymethylpterin-pyrophosphokinase HPPK"/>
    <property type="match status" value="1"/>
</dbReference>
<gene>
    <name evidence="10" type="primary">folK</name>
    <name evidence="10" type="ORF">GCM10009001_28400</name>
</gene>
<dbReference type="NCBIfam" id="TIGR01498">
    <property type="entry name" value="folK"/>
    <property type="match status" value="1"/>
</dbReference>
<keyword evidence="6" id="KW-0418">Kinase</keyword>
<dbReference type="EC" id="2.7.6.3" evidence="3"/>
<dbReference type="Proteomes" id="UP001500866">
    <property type="component" value="Unassembled WGS sequence"/>
</dbReference>
<evidence type="ECO:0000256" key="6">
    <source>
        <dbReference type="ARBA" id="ARBA00022777"/>
    </source>
</evidence>
<comment type="catalytic activity">
    <reaction evidence="1">
        <text>6-hydroxymethyl-7,8-dihydropterin + ATP = (7,8-dihydropterin-6-yl)methyl diphosphate + AMP + H(+)</text>
        <dbReference type="Rhea" id="RHEA:11412"/>
        <dbReference type="ChEBI" id="CHEBI:15378"/>
        <dbReference type="ChEBI" id="CHEBI:30616"/>
        <dbReference type="ChEBI" id="CHEBI:44841"/>
        <dbReference type="ChEBI" id="CHEBI:72950"/>
        <dbReference type="ChEBI" id="CHEBI:456215"/>
        <dbReference type="EC" id="2.7.6.3"/>
    </reaction>
</comment>
<feature type="domain" description="7,8-dihydro-6-hydroxymethylpterin-pyrophosphokinase" evidence="9">
    <location>
        <begin position="88"/>
        <end position="99"/>
    </location>
</feature>
<organism evidence="10 11">
    <name type="scientific">Virgibacillus siamensis</name>
    <dbReference type="NCBI Taxonomy" id="480071"/>
    <lineage>
        <taxon>Bacteria</taxon>
        <taxon>Bacillati</taxon>
        <taxon>Bacillota</taxon>
        <taxon>Bacilli</taxon>
        <taxon>Bacillales</taxon>
        <taxon>Bacillaceae</taxon>
        <taxon>Virgibacillus</taxon>
    </lineage>
</organism>
<comment type="caution">
    <text evidence="10">The sequence shown here is derived from an EMBL/GenBank/DDBJ whole genome shotgun (WGS) entry which is preliminary data.</text>
</comment>
<evidence type="ECO:0000259" key="9">
    <source>
        <dbReference type="PROSITE" id="PS00794"/>
    </source>
</evidence>
<dbReference type="SUPFAM" id="SSF55083">
    <property type="entry name" value="6-hydroxymethyl-7,8-dihydropterin pyrophosphokinase, HPPK"/>
    <property type="match status" value="1"/>
</dbReference>
<name>A0ABN1GDJ4_9BACI</name>
<dbReference type="EMBL" id="BAAADS010000018">
    <property type="protein sequence ID" value="GAA0609230.1"/>
    <property type="molecule type" value="Genomic_DNA"/>
</dbReference>